<dbReference type="AlphaFoldDB" id="A0AAD2HUQ9"/>
<dbReference type="InterPro" id="IPR004875">
    <property type="entry name" value="DDE_SF_endonuclease_dom"/>
</dbReference>
<gene>
    <name evidence="6" type="ORF">MYCIT1_LOCUS32586</name>
</gene>
<dbReference type="PROSITE" id="PS50600">
    <property type="entry name" value="ULP_PROTEASE"/>
    <property type="match status" value="1"/>
</dbReference>
<comment type="caution">
    <text evidence="6">The sequence shown here is derived from an EMBL/GenBank/DDBJ whole genome shotgun (WGS) entry which is preliminary data.</text>
</comment>
<dbReference type="GO" id="GO:0006508">
    <property type="term" value="P:proteolysis"/>
    <property type="evidence" value="ECO:0007669"/>
    <property type="project" value="UniProtKB-KW"/>
</dbReference>
<proteinExistence type="inferred from homology"/>
<feature type="compositionally biased region" description="Acidic residues" evidence="4">
    <location>
        <begin position="1128"/>
        <end position="1146"/>
    </location>
</feature>
<evidence type="ECO:0000313" key="7">
    <source>
        <dbReference type="Proteomes" id="UP001295794"/>
    </source>
</evidence>
<dbReference type="GO" id="GO:0008234">
    <property type="term" value="F:cysteine-type peptidase activity"/>
    <property type="evidence" value="ECO:0007669"/>
    <property type="project" value="InterPro"/>
</dbReference>
<keyword evidence="3" id="KW-0378">Hydrolase</keyword>
<accession>A0AAD2HUQ9</accession>
<evidence type="ECO:0000313" key="6">
    <source>
        <dbReference type="EMBL" id="CAK5281450.1"/>
    </source>
</evidence>
<protein>
    <recommendedName>
        <fullName evidence="5">Ubiquitin-like protease family profile domain-containing protein</fullName>
    </recommendedName>
</protein>
<dbReference type="InterPro" id="IPR038765">
    <property type="entry name" value="Papain-like_cys_pep_sf"/>
</dbReference>
<evidence type="ECO:0000256" key="2">
    <source>
        <dbReference type="ARBA" id="ARBA00022670"/>
    </source>
</evidence>
<dbReference type="SUPFAM" id="SSF54001">
    <property type="entry name" value="Cysteine proteinases"/>
    <property type="match status" value="1"/>
</dbReference>
<dbReference type="CDD" id="cd14686">
    <property type="entry name" value="bZIP"/>
    <property type="match status" value="1"/>
</dbReference>
<dbReference type="GO" id="GO:0003676">
    <property type="term" value="F:nucleic acid binding"/>
    <property type="evidence" value="ECO:0007669"/>
    <property type="project" value="InterPro"/>
</dbReference>
<evidence type="ECO:0000259" key="5">
    <source>
        <dbReference type="PROSITE" id="PS50600"/>
    </source>
</evidence>
<feature type="region of interest" description="Disordered" evidence="4">
    <location>
        <begin position="471"/>
        <end position="501"/>
    </location>
</feature>
<evidence type="ECO:0000256" key="4">
    <source>
        <dbReference type="SAM" id="MobiDB-lite"/>
    </source>
</evidence>
<evidence type="ECO:0000256" key="1">
    <source>
        <dbReference type="ARBA" id="ARBA00005234"/>
    </source>
</evidence>
<feature type="region of interest" description="Disordered" evidence="4">
    <location>
        <begin position="602"/>
        <end position="635"/>
    </location>
</feature>
<keyword evidence="2" id="KW-0645">Protease</keyword>
<dbReference type="GO" id="GO:0019783">
    <property type="term" value="F:ubiquitin-like protein peptidase activity"/>
    <property type="evidence" value="ECO:0007669"/>
    <property type="project" value="UniProtKB-ARBA"/>
</dbReference>
<dbReference type="Pfam" id="PF03184">
    <property type="entry name" value="DDE_1"/>
    <property type="match status" value="1"/>
</dbReference>
<comment type="similarity">
    <text evidence="1">Belongs to the peptidase C48 family.</text>
</comment>
<name>A0AAD2HUQ9_9AGAR</name>
<dbReference type="Proteomes" id="UP001295794">
    <property type="component" value="Unassembled WGS sequence"/>
</dbReference>
<reference evidence="6" key="1">
    <citation type="submission" date="2023-11" db="EMBL/GenBank/DDBJ databases">
        <authorList>
            <person name="De Vega J J."/>
            <person name="De Vega J J."/>
        </authorList>
    </citation>
    <scope>NUCLEOTIDE SEQUENCE</scope>
</reference>
<feature type="region of interest" description="Disordered" evidence="4">
    <location>
        <begin position="405"/>
        <end position="440"/>
    </location>
</feature>
<dbReference type="Gene3D" id="3.40.395.10">
    <property type="entry name" value="Adenoviral Proteinase, Chain A"/>
    <property type="match status" value="1"/>
</dbReference>
<feature type="domain" description="Ubiquitin-like protease family profile" evidence="5">
    <location>
        <begin position="103"/>
        <end position="302"/>
    </location>
</feature>
<feature type="region of interest" description="Disordered" evidence="4">
    <location>
        <begin position="381"/>
        <end position="400"/>
    </location>
</feature>
<dbReference type="EMBL" id="CAVNYO010000444">
    <property type="protein sequence ID" value="CAK5281450.1"/>
    <property type="molecule type" value="Genomic_DNA"/>
</dbReference>
<organism evidence="6 7">
    <name type="scientific">Mycena citricolor</name>
    <dbReference type="NCBI Taxonomy" id="2018698"/>
    <lineage>
        <taxon>Eukaryota</taxon>
        <taxon>Fungi</taxon>
        <taxon>Dikarya</taxon>
        <taxon>Basidiomycota</taxon>
        <taxon>Agaricomycotina</taxon>
        <taxon>Agaricomycetes</taxon>
        <taxon>Agaricomycetidae</taxon>
        <taxon>Agaricales</taxon>
        <taxon>Marasmiineae</taxon>
        <taxon>Mycenaceae</taxon>
        <taxon>Mycena</taxon>
    </lineage>
</organism>
<sequence>MFSKDLPDLDGSSLAIRLRRLPIPTSKDIARIREQGSQQWLNGANSITYKHVIGDAEAASRYPLWVLVFWERVHEIRKIRSIWSLVQKWVQERAQVRKSPEVRAEAKKTLGYLAEIPWNRGKRGLSDRSPMHTMYRFLRKTWLSSTDVDDILELLRDQIAGDQKLLEKYIVEGVNLADKIQQAFSQAPASSQDYEQSANTRWISAVGSDVFELKQTLLTVVHLGTYSGEKHWVGIEVDGEADMLRYGDSLGHEAPTALTDAFRWWASQHGLSDLKTGSFEKISKQTDGDSCGFFACDTVFRAAFPDAVPLEQSDFPVPRLEMFNHLVARSLDRIADERASTFIEAEDICSSDGSDDGTEDLPPQPRSFSKLAQSAPAFTFECQSPSKPQTVMEDDVSELHSSMSGISLKRERGNPDALTPAPSPSKKRVQISHPTPRDPPLPINLPTAYSNEQPVQSTSALANVFQSGKAGMSKPAGTQSKVAAKTKRVTNLSDDEGPQPSVRSFFKRITRKEKDRKTALANKKFRSTRESKLAEIAEANFLAKKDKRERNRLSQAKSRANKKALAIASGIETGKKRKAAVLRDYDDDSDIDDLAEVSRPARKLSRKLHADAGSSKPKRGCKPKHTGPPEDAKRVNWQHPLIWPQLVLARKRAGSWSPIDIWRQAQLLNKTLFKRLAPQTIGTWIESSRGISHWSESCLTRVAKGNAPGGQSTRSGILDSYPVLIGAIRDQINDLRDRGAPLTLVSIRAVMVALIEKHQPNLFSRVAPDNSSFKCSDSFVRKFLRNFMGFSQRRATRAAQKIPENVDRILEIANLREALLVRDYNIPAALRVNSDQTQIVYQQGTKTTWSKRGAKQVNTVGMEEKRAFTLFPSIATDGTLLPMQAIFSGKTTASCPHKNAPRYDEASKLGFRFEPSGNGTYWSTHTTMHSFVDNILAPHFEDTKARLKLPETQYSLWKINCGSVHRSDEFLTWMKASHPRILICFVPGGCTGLFQPLDVGVQRVMKHAMKLSAHEDVVAEASSLLKSSALVGKLDTTVTTLRDRCVGWIIDAFHACNDRELVQKAFEMCRAGDFNSSHASLTSPKMLEILRELPRTDPEASVQITSTEKQKKKTKAKAAPKSDLEEKMEYEDEEEEEDFPDEEEPDTEHGQSPDESDVPLAVVRNVVLNPHENLPEGYDLDDEEGIIRTGVVEEVNFGTEVADLPILTRRKRRNICVLVMGFGLDHSLVIGSHDHLIPSDPITDPITDDI</sequence>
<feature type="region of interest" description="Disordered" evidence="4">
    <location>
        <begin position="1093"/>
        <end position="1158"/>
    </location>
</feature>
<dbReference type="InterPro" id="IPR003653">
    <property type="entry name" value="Peptidase_C48_C"/>
</dbReference>
<feature type="compositionally biased region" description="Acidic residues" evidence="4">
    <location>
        <begin position="345"/>
        <end position="359"/>
    </location>
</feature>
<feature type="compositionally biased region" description="Basic residues" evidence="4">
    <location>
        <begin position="616"/>
        <end position="625"/>
    </location>
</feature>
<keyword evidence="7" id="KW-1185">Reference proteome</keyword>
<feature type="region of interest" description="Disordered" evidence="4">
    <location>
        <begin position="345"/>
        <end position="368"/>
    </location>
</feature>
<evidence type="ECO:0000256" key="3">
    <source>
        <dbReference type="ARBA" id="ARBA00022801"/>
    </source>
</evidence>